<dbReference type="Proteomes" id="UP000683417">
    <property type="component" value="Unassembled WGS sequence"/>
</dbReference>
<gene>
    <name evidence="1" type="ORF">BGTH12_LOCUS754</name>
</gene>
<sequence length="34" mass="4127">MIHLYCFPCVQLSFTLRLYDDIPHLGLHQEVTHW</sequence>
<dbReference type="EMBL" id="CAJHIT010000002">
    <property type="protein sequence ID" value="CAD6499396.1"/>
    <property type="molecule type" value="Genomic_DNA"/>
</dbReference>
<organism evidence="1 2">
    <name type="scientific">Blumeria graminis f. sp. triticale</name>
    <dbReference type="NCBI Taxonomy" id="1689686"/>
    <lineage>
        <taxon>Eukaryota</taxon>
        <taxon>Fungi</taxon>
        <taxon>Dikarya</taxon>
        <taxon>Ascomycota</taxon>
        <taxon>Pezizomycotina</taxon>
        <taxon>Leotiomycetes</taxon>
        <taxon>Erysiphales</taxon>
        <taxon>Erysiphaceae</taxon>
        <taxon>Blumeria</taxon>
    </lineage>
</organism>
<evidence type="ECO:0000313" key="1">
    <source>
        <dbReference type="EMBL" id="CAD6499396.1"/>
    </source>
</evidence>
<comment type="caution">
    <text evidence="1">The sequence shown here is derived from an EMBL/GenBank/DDBJ whole genome shotgun (WGS) entry which is preliminary data.</text>
</comment>
<name>A0A9W4CVT0_BLUGR</name>
<protein>
    <submittedName>
        <fullName evidence="1">BgTH12-03512</fullName>
    </submittedName>
</protein>
<dbReference type="AlphaFoldDB" id="A0A9W4CVT0"/>
<evidence type="ECO:0000313" key="2">
    <source>
        <dbReference type="Proteomes" id="UP000683417"/>
    </source>
</evidence>
<proteinExistence type="predicted"/>
<accession>A0A9W4CVT0</accession>
<reference evidence="1" key="1">
    <citation type="submission" date="2020-10" db="EMBL/GenBank/DDBJ databases">
        <authorList>
            <person name="Muller C M."/>
        </authorList>
    </citation>
    <scope>NUCLEOTIDE SEQUENCE</scope>
    <source>
        <strain evidence="1">THUN-12</strain>
    </source>
</reference>